<name>A0A067T1N9_GALM3</name>
<gene>
    <name evidence="1" type="ORF">GALMADRAFT_225934</name>
</gene>
<keyword evidence="2" id="KW-1185">Reference proteome</keyword>
<reference evidence="2" key="1">
    <citation type="journal article" date="2014" name="Proc. Natl. Acad. Sci. U.S.A.">
        <title>Extensive sampling of basidiomycete genomes demonstrates inadequacy of the white-rot/brown-rot paradigm for wood decay fungi.</title>
        <authorList>
            <person name="Riley R."/>
            <person name="Salamov A.A."/>
            <person name="Brown D.W."/>
            <person name="Nagy L.G."/>
            <person name="Floudas D."/>
            <person name="Held B.W."/>
            <person name="Levasseur A."/>
            <person name="Lombard V."/>
            <person name="Morin E."/>
            <person name="Otillar R."/>
            <person name="Lindquist E.A."/>
            <person name="Sun H."/>
            <person name="LaButti K.M."/>
            <person name="Schmutz J."/>
            <person name="Jabbour D."/>
            <person name="Luo H."/>
            <person name="Baker S.E."/>
            <person name="Pisabarro A.G."/>
            <person name="Walton J.D."/>
            <person name="Blanchette R.A."/>
            <person name="Henrissat B."/>
            <person name="Martin F."/>
            <person name="Cullen D."/>
            <person name="Hibbett D.S."/>
            <person name="Grigoriev I.V."/>
        </authorList>
    </citation>
    <scope>NUCLEOTIDE SEQUENCE [LARGE SCALE GENOMIC DNA]</scope>
    <source>
        <strain evidence="2">CBS 339.88</strain>
    </source>
</reference>
<evidence type="ECO:0000313" key="1">
    <source>
        <dbReference type="EMBL" id="KDR76247.1"/>
    </source>
</evidence>
<dbReference type="EMBL" id="KL142379">
    <property type="protein sequence ID" value="KDR76247.1"/>
    <property type="molecule type" value="Genomic_DNA"/>
</dbReference>
<proteinExistence type="predicted"/>
<protein>
    <submittedName>
        <fullName evidence="1">Uncharacterized protein</fullName>
    </submittedName>
</protein>
<evidence type="ECO:0000313" key="2">
    <source>
        <dbReference type="Proteomes" id="UP000027222"/>
    </source>
</evidence>
<organism evidence="1 2">
    <name type="scientific">Galerina marginata (strain CBS 339.88)</name>
    <dbReference type="NCBI Taxonomy" id="685588"/>
    <lineage>
        <taxon>Eukaryota</taxon>
        <taxon>Fungi</taxon>
        <taxon>Dikarya</taxon>
        <taxon>Basidiomycota</taxon>
        <taxon>Agaricomycotina</taxon>
        <taxon>Agaricomycetes</taxon>
        <taxon>Agaricomycetidae</taxon>
        <taxon>Agaricales</taxon>
        <taxon>Agaricineae</taxon>
        <taxon>Strophariaceae</taxon>
        <taxon>Galerina</taxon>
    </lineage>
</organism>
<accession>A0A067T1N9</accession>
<sequence>MSFLFHPPSRLFFALLSLNCRRRYRHSILPEDSLDGDNLLSDPNASARQKTFSNLLEDIYDTNNAFKVRNFYFYLSGG</sequence>
<dbReference type="AlphaFoldDB" id="A0A067T1N9"/>
<dbReference type="HOGENOM" id="CLU_2622187_0_0_1"/>
<dbReference type="Proteomes" id="UP000027222">
    <property type="component" value="Unassembled WGS sequence"/>
</dbReference>